<evidence type="ECO:0000313" key="1">
    <source>
        <dbReference type="EMBL" id="MXU65983.1"/>
    </source>
</evidence>
<dbReference type="RefSeq" id="WP_160854962.1">
    <property type="nucleotide sequence ID" value="NZ_WUWG01000003.1"/>
</dbReference>
<dbReference type="EMBL" id="WUWG01000003">
    <property type="protein sequence ID" value="MXU65983.1"/>
    <property type="molecule type" value="Genomic_DNA"/>
</dbReference>
<sequence length="269" mass="29495">MLKVTPIGSCRVANPLRRGAAAGGYRLETSGIYGYTHSAAEAVQQVRYLTGAFDPPDRLRPLIMPNSGPDHSGGDGLLADVYVVELSSAKTIRVGDAVIQLNYLSRHVPEVFSDRARGAAFWRLCRSEDADLRAERLAEMPAYRALDADRQALLRAIRLELASPARLAADIGWLMRTLPRVLFVTHVDARLPDGSPIPSRHAYIEMVSGVLRALGADFSDPTDAVDRYGQSRAMQSEGGSLTHYTPAFEEVLAAEWTERHLTAPRRMAV</sequence>
<proteinExistence type="predicted"/>
<comment type="caution">
    <text evidence="1">The sequence shown here is derived from an EMBL/GenBank/DDBJ whole genome shotgun (WGS) entry which is preliminary data.</text>
</comment>
<evidence type="ECO:0000313" key="2">
    <source>
        <dbReference type="Proteomes" id="UP000436016"/>
    </source>
</evidence>
<name>A0A6B0TYA7_9RHOB</name>
<dbReference type="AlphaFoldDB" id="A0A6B0TYA7"/>
<keyword evidence="2" id="KW-1185">Reference proteome</keyword>
<organism evidence="1 2">
    <name type="scientific">Oceanomicrobium pacificus</name>
    <dbReference type="NCBI Taxonomy" id="2692916"/>
    <lineage>
        <taxon>Bacteria</taxon>
        <taxon>Pseudomonadati</taxon>
        <taxon>Pseudomonadota</taxon>
        <taxon>Alphaproteobacteria</taxon>
        <taxon>Rhodobacterales</taxon>
        <taxon>Paracoccaceae</taxon>
        <taxon>Oceanomicrobium</taxon>
    </lineage>
</organism>
<reference evidence="1 2" key="1">
    <citation type="submission" date="2019-12" db="EMBL/GenBank/DDBJ databases">
        <title>Strain KN286 was isolated from seawater, which was collected from Caroline Seamount in the tropical western Pacific.</title>
        <authorList>
            <person name="Wang Q."/>
        </authorList>
    </citation>
    <scope>NUCLEOTIDE SEQUENCE [LARGE SCALE GENOMIC DNA]</scope>
    <source>
        <strain evidence="1 2">KN286</strain>
    </source>
</reference>
<protein>
    <submittedName>
        <fullName evidence="1">Uncharacterized protein</fullName>
    </submittedName>
</protein>
<gene>
    <name evidence="1" type="ORF">GSH16_11025</name>
</gene>
<accession>A0A6B0TYA7</accession>
<dbReference type="Proteomes" id="UP000436016">
    <property type="component" value="Unassembled WGS sequence"/>
</dbReference>